<accession>A0A2T8KPX9</accession>
<name>A0A2T8KPX9_9POAL</name>
<gene>
    <name evidence="2" type="ORF">PAHAL_2G216300</name>
</gene>
<dbReference type="Gramene" id="PVH64216">
    <property type="protein sequence ID" value="PVH64216"/>
    <property type="gene ID" value="PAHAL_2G216300"/>
</dbReference>
<dbReference type="EMBL" id="CM008047">
    <property type="protein sequence ID" value="PVH64216.1"/>
    <property type="molecule type" value="Genomic_DNA"/>
</dbReference>
<feature type="compositionally biased region" description="Polar residues" evidence="1">
    <location>
        <begin position="14"/>
        <end position="23"/>
    </location>
</feature>
<protein>
    <submittedName>
        <fullName evidence="2">Uncharacterized protein</fullName>
    </submittedName>
</protein>
<evidence type="ECO:0000256" key="1">
    <source>
        <dbReference type="SAM" id="MobiDB-lite"/>
    </source>
</evidence>
<dbReference type="Proteomes" id="UP000243499">
    <property type="component" value="Chromosome 2"/>
</dbReference>
<feature type="region of interest" description="Disordered" evidence="1">
    <location>
        <begin position="1"/>
        <end position="58"/>
    </location>
</feature>
<evidence type="ECO:0000313" key="2">
    <source>
        <dbReference type="EMBL" id="PVH64216.1"/>
    </source>
</evidence>
<reference evidence="2" key="1">
    <citation type="submission" date="2018-04" db="EMBL/GenBank/DDBJ databases">
        <title>WGS assembly of Panicum hallii.</title>
        <authorList>
            <person name="Lovell J."/>
            <person name="Jenkins J."/>
            <person name="Lowry D."/>
            <person name="Mamidi S."/>
            <person name="Sreedasyam A."/>
            <person name="Weng X."/>
            <person name="Barry K."/>
            <person name="Bonette J."/>
            <person name="Campitelli B."/>
            <person name="Daum C."/>
            <person name="Gordon S."/>
            <person name="Gould B."/>
            <person name="Lipzen A."/>
            <person name="Macqueen A."/>
            <person name="Palacio-Mejia J."/>
            <person name="Plott C."/>
            <person name="Shakirov E."/>
            <person name="Shu S."/>
            <person name="Yoshinaga Y."/>
            <person name="Zane M."/>
            <person name="Rokhsar D."/>
            <person name="Grimwood J."/>
            <person name="Schmutz J."/>
            <person name="Juenger T."/>
        </authorList>
    </citation>
    <scope>NUCLEOTIDE SEQUENCE [LARGE SCALE GENOMIC DNA]</scope>
    <source>
        <strain evidence="2">FIL2</strain>
    </source>
</reference>
<dbReference type="AlphaFoldDB" id="A0A2T8KPX9"/>
<sequence length="102" mass="11685">MPDRLREQAPPVSSAPTNLSGNCREQAPPQPNRPSPSLNRPLPPPEERRGRLQQRSQTISLQLEESCYSLHRRRGGVPLPPANLLHPLRFLQRAKWVLKMKR</sequence>
<organism evidence="2">
    <name type="scientific">Panicum hallii</name>
    <dbReference type="NCBI Taxonomy" id="206008"/>
    <lineage>
        <taxon>Eukaryota</taxon>
        <taxon>Viridiplantae</taxon>
        <taxon>Streptophyta</taxon>
        <taxon>Embryophyta</taxon>
        <taxon>Tracheophyta</taxon>
        <taxon>Spermatophyta</taxon>
        <taxon>Magnoliopsida</taxon>
        <taxon>Liliopsida</taxon>
        <taxon>Poales</taxon>
        <taxon>Poaceae</taxon>
        <taxon>PACMAD clade</taxon>
        <taxon>Panicoideae</taxon>
        <taxon>Panicodae</taxon>
        <taxon>Paniceae</taxon>
        <taxon>Panicinae</taxon>
        <taxon>Panicum</taxon>
        <taxon>Panicum sect. Panicum</taxon>
    </lineage>
</organism>
<proteinExistence type="predicted"/>